<dbReference type="Proteomes" id="UP000255411">
    <property type="component" value="Chromosome"/>
</dbReference>
<protein>
    <recommendedName>
        <fullName evidence="3">DUF3168 domain-containing protein</fullName>
    </recommendedName>
</protein>
<dbReference type="EMBL" id="CP022601">
    <property type="protein sequence ID" value="AXJ12553.1"/>
    <property type="molecule type" value="Genomic_DNA"/>
</dbReference>
<evidence type="ECO:0008006" key="3">
    <source>
        <dbReference type="Google" id="ProtNLM"/>
    </source>
</evidence>
<sequence>MKKQPDQQIHDELIRISESLGFRTFPYLPPLGTQYPFVVVDEVFLLPRATKSYLIGEIDVTMSVWGDKSNRRLVSDMVGQLMLEFRKIRKIENTDWWMKYESTSSITKDNSTDDTLYRGNMSLSFKFH</sequence>
<organism evidence="1 2">
    <name type="scientific">Streptococcus pluranimalium</name>
    <dbReference type="NCBI Taxonomy" id="82348"/>
    <lineage>
        <taxon>Bacteria</taxon>
        <taxon>Bacillati</taxon>
        <taxon>Bacillota</taxon>
        <taxon>Bacilli</taxon>
        <taxon>Lactobacillales</taxon>
        <taxon>Streptococcaceae</taxon>
        <taxon>Streptococcus</taxon>
    </lineage>
</organism>
<accession>A0A345VIK1</accession>
<name>A0A345VIK1_9STRE</name>
<evidence type="ECO:0000313" key="2">
    <source>
        <dbReference type="Proteomes" id="UP000255411"/>
    </source>
</evidence>
<dbReference type="Gene3D" id="3.30.2000.30">
    <property type="match status" value="1"/>
</dbReference>
<evidence type="ECO:0000313" key="1">
    <source>
        <dbReference type="EMBL" id="AXJ12553.1"/>
    </source>
</evidence>
<dbReference type="RefSeq" id="WP_115129855.1">
    <property type="nucleotide sequence ID" value="NZ_CP022601.1"/>
</dbReference>
<reference evidence="1 2" key="1">
    <citation type="submission" date="2017-07" db="EMBL/GenBank/DDBJ databases">
        <title>Streptococcus pluranimalium as cause of bovine abortion.</title>
        <authorList>
            <person name="Rodriguez Campos S."/>
            <person name="Gobeli Brawand S."/>
            <person name="Brodard I."/>
            <person name="Rychener L."/>
            <person name="Perreten V."/>
        </authorList>
    </citation>
    <scope>NUCLEOTIDE SEQUENCE [LARGE SCALE GENOMIC DNA]</scope>
    <source>
        <strain evidence="1 2">14A0014</strain>
    </source>
</reference>
<dbReference type="AlphaFoldDB" id="A0A345VIK1"/>
<gene>
    <name evidence="1" type="ORF">Sp14A_06240</name>
</gene>
<dbReference type="InterPro" id="IPR053745">
    <property type="entry name" value="Viral_Tail_Comp_sf"/>
</dbReference>
<proteinExistence type="predicted"/>